<feature type="transmembrane region" description="Helical" evidence="8">
    <location>
        <begin position="222"/>
        <end position="239"/>
    </location>
</feature>
<evidence type="ECO:0000256" key="2">
    <source>
        <dbReference type="ARBA" id="ARBA00022676"/>
    </source>
</evidence>
<feature type="transmembrane region" description="Helical" evidence="8">
    <location>
        <begin position="245"/>
        <end position="277"/>
    </location>
</feature>
<dbReference type="InterPro" id="IPR049829">
    <property type="entry name" value="MptA/B-like"/>
</dbReference>
<dbReference type="Proteomes" id="UP000681340">
    <property type="component" value="Unassembled WGS sequence"/>
</dbReference>
<dbReference type="Pfam" id="PF26314">
    <property type="entry name" value="MptA_B_family"/>
    <property type="match status" value="1"/>
</dbReference>
<evidence type="ECO:0000256" key="5">
    <source>
        <dbReference type="ARBA" id="ARBA00022989"/>
    </source>
</evidence>
<accession>A0A919SG56</accession>
<evidence type="ECO:0000256" key="7">
    <source>
        <dbReference type="ARBA" id="ARBA00043987"/>
    </source>
</evidence>
<feature type="transmembrane region" description="Helical" evidence="8">
    <location>
        <begin position="378"/>
        <end position="395"/>
    </location>
</feature>
<evidence type="ECO:0000313" key="9">
    <source>
        <dbReference type="EMBL" id="GIM71069.1"/>
    </source>
</evidence>
<proteinExistence type="inferred from homology"/>
<dbReference type="RefSeq" id="WP_212990392.1">
    <property type="nucleotide sequence ID" value="NZ_BAABEA010000026.1"/>
</dbReference>
<feature type="transmembrane region" description="Helical" evidence="8">
    <location>
        <begin position="147"/>
        <end position="166"/>
    </location>
</feature>
<name>A0A919SG56_9ACTN</name>
<dbReference type="GO" id="GO:0005886">
    <property type="term" value="C:plasma membrane"/>
    <property type="evidence" value="ECO:0007669"/>
    <property type="project" value="UniProtKB-SubCell"/>
</dbReference>
<dbReference type="GO" id="GO:0016758">
    <property type="term" value="F:hexosyltransferase activity"/>
    <property type="evidence" value="ECO:0007669"/>
    <property type="project" value="InterPro"/>
</dbReference>
<feature type="transmembrane region" description="Helical" evidence="8">
    <location>
        <begin position="52"/>
        <end position="72"/>
    </location>
</feature>
<feature type="transmembrane region" description="Helical" evidence="8">
    <location>
        <begin position="199"/>
        <end position="215"/>
    </location>
</feature>
<feature type="transmembrane region" description="Helical" evidence="8">
    <location>
        <begin position="436"/>
        <end position="457"/>
    </location>
</feature>
<feature type="transmembrane region" description="Helical" evidence="8">
    <location>
        <begin position="353"/>
        <end position="371"/>
    </location>
</feature>
<evidence type="ECO:0000256" key="6">
    <source>
        <dbReference type="ARBA" id="ARBA00023136"/>
    </source>
</evidence>
<keyword evidence="3" id="KW-0808">Transferase</keyword>
<sequence length="472" mass="49204">MISGLLARPAFLRWLGFFGAVCCAVDAFLYGAAPFIRRNVNVVSVLREPAGALILLLWFAGLTALCVAWWYGRRLQLTPRWILVTAALWSAPLLVVPPLASRDMYANACQGALVHAGFNPYLVGVSAQPCPWLDSVSVVWRDTPTPYGPVFLVLAGLAAAFGSQLAALISFRVLAVLGVVAIAACLPVLARRVGAPVDRALWLVLCCPLVPVHLIGGGHNDALTVAFMVAGLAVLAAPVKSWTTLLIGGALLGLAISIKITIGVVLPFAALLAVGGLRAAGWAGLIKRGGAVVGAALAVLVAGSFASGLGLGWLTALSGAGESVNWSSPPTAVGLAVEAAGRWFGADLGVVPAVRAVALVLLGVSLLVILWRSRDRDPLVGAGLALLAVIFFAPITQPWYLIWPLALFAVGTARARWLAGTVVFAMATILPEGTGVFRPLGVPMSFAMIVLIGWVAYRSVTWLRGRELVTAA</sequence>
<evidence type="ECO:0000256" key="3">
    <source>
        <dbReference type="ARBA" id="ARBA00022679"/>
    </source>
</evidence>
<keyword evidence="5 8" id="KW-1133">Transmembrane helix</keyword>
<evidence type="ECO:0000313" key="10">
    <source>
        <dbReference type="Proteomes" id="UP000681340"/>
    </source>
</evidence>
<evidence type="ECO:0000256" key="4">
    <source>
        <dbReference type="ARBA" id="ARBA00022692"/>
    </source>
</evidence>
<keyword evidence="2" id="KW-0328">Glycosyltransferase</keyword>
<comment type="similarity">
    <text evidence="7">Belongs to the MptA/B family.</text>
</comment>
<keyword evidence="4 8" id="KW-0812">Transmembrane</keyword>
<dbReference type="EMBL" id="BOQL01000034">
    <property type="protein sequence ID" value="GIM71069.1"/>
    <property type="molecule type" value="Genomic_DNA"/>
</dbReference>
<evidence type="ECO:0000256" key="8">
    <source>
        <dbReference type="SAM" id="Phobius"/>
    </source>
</evidence>
<comment type="caution">
    <text evidence="9">The sequence shown here is derived from an EMBL/GenBank/DDBJ whole genome shotgun (WGS) entry which is preliminary data.</text>
</comment>
<gene>
    <name evidence="9" type="ORF">Aau02nite_44020</name>
</gene>
<keyword evidence="6 8" id="KW-0472">Membrane</keyword>
<dbReference type="AlphaFoldDB" id="A0A919SG56"/>
<protein>
    <submittedName>
        <fullName evidence="9">Membrane protein</fullName>
    </submittedName>
</protein>
<feature type="transmembrane region" description="Helical" evidence="8">
    <location>
        <begin position="12"/>
        <end position="32"/>
    </location>
</feature>
<feature type="transmembrane region" description="Helical" evidence="8">
    <location>
        <begin position="81"/>
        <end position="100"/>
    </location>
</feature>
<evidence type="ECO:0000256" key="1">
    <source>
        <dbReference type="ARBA" id="ARBA00004141"/>
    </source>
</evidence>
<reference evidence="9" key="1">
    <citation type="submission" date="2021-03" db="EMBL/GenBank/DDBJ databases">
        <title>Whole genome shotgun sequence of Actinoplanes auranticolor NBRC 12245.</title>
        <authorList>
            <person name="Komaki H."/>
            <person name="Tamura T."/>
        </authorList>
    </citation>
    <scope>NUCLEOTIDE SEQUENCE</scope>
    <source>
        <strain evidence="9">NBRC 12245</strain>
    </source>
</reference>
<keyword evidence="10" id="KW-1185">Reference proteome</keyword>
<feature type="transmembrane region" description="Helical" evidence="8">
    <location>
        <begin position="173"/>
        <end position="193"/>
    </location>
</feature>
<organism evidence="9 10">
    <name type="scientific">Actinoplanes auranticolor</name>
    <dbReference type="NCBI Taxonomy" id="47988"/>
    <lineage>
        <taxon>Bacteria</taxon>
        <taxon>Bacillati</taxon>
        <taxon>Actinomycetota</taxon>
        <taxon>Actinomycetes</taxon>
        <taxon>Micromonosporales</taxon>
        <taxon>Micromonosporaceae</taxon>
        <taxon>Actinoplanes</taxon>
    </lineage>
</organism>
<dbReference type="NCBIfam" id="NF038066">
    <property type="entry name" value="MptB"/>
    <property type="match status" value="1"/>
</dbReference>
<comment type="subcellular location">
    <subcellularLocation>
        <location evidence="1">Membrane</location>
        <topology evidence="1">Multi-pass membrane protein</topology>
    </subcellularLocation>
</comment>
<feature type="transmembrane region" description="Helical" evidence="8">
    <location>
        <begin position="289"/>
        <end position="314"/>
    </location>
</feature>